<evidence type="ECO:0000256" key="3">
    <source>
        <dbReference type="ARBA" id="ARBA00005157"/>
    </source>
</evidence>
<dbReference type="EC" id="1.1.5.3" evidence="5 11"/>
<dbReference type="SUPFAM" id="SSF51905">
    <property type="entry name" value="FAD/NAD(P)-binding domain"/>
    <property type="match status" value="1"/>
</dbReference>
<dbReference type="Gene3D" id="3.50.50.60">
    <property type="entry name" value="FAD/NAD(P)-binding domain"/>
    <property type="match status" value="1"/>
</dbReference>
<organism evidence="14 15">
    <name type="scientific">Dictyostelium firmibasis</name>
    <dbReference type="NCBI Taxonomy" id="79012"/>
    <lineage>
        <taxon>Eukaryota</taxon>
        <taxon>Amoebozoa</taxon>
        <taxon>Evosea</taxon>
        <taxon>Eumycetozoa</taxon>
        <taxon>Dictyostelia</taxon>
        <taxon>Dictyosteliales</taxon>
        <taxon>Dictyosteliaceae</taxon>
        <taxon>Dictyostelium</taxon>
    </lineage>
</organism>
<dbReference type="GO" id="GO:0006072">
    <property type="term" value="P:glycerol-3-phosphate metabolic process"/>
    <property type="evidence" value="ECO:0007669"/>
    <property type="project" value="UniProtKB-UniRule"/>
</dbReference>
<protein>
    <recommendedName>
        <fullName evidence="5 11">Glycerol-3-phosphate dehydrogenase</fullName>
        <ecNumber evidence="5 11">1.1.5.3</ecNumber>
    </recommendedName>
</protein>
<dbReference type="InterPro" id="IPR031656">
    <property type="entry name" value="DAO_C"/>
</dbReference>
<reference evidence="14 15" key="1">
    <citation type="submission" date="2023-11" db="EMBL/GenBank/DDBJ databases">
        <title>Dfirmibasis_genome.</title>
        <authorList>
            <person name="Edelbroek B."/>
            <person name="Kjellin J."/>
            <person name="Jerlstrom-Hultqvist J."/>
            <person name="Soderbom F."/>
        </authorList>
    </citation>
    <scope>NUCLEOTIDE SEQUENCE [LARGE SCALE GENOMIC DNA]</scope>
    <source>
        <strain evidence="14 15">TNS-C-14</strain>
    </source>
</reference>
<comment type="caution">
    <text evidence="14">The sequence shown here is derived from an EMBL/GenBank/DDBJ whole genome shotgun (WGS) entry which is preliminary data.</text>
</comment>
<comment type="catalytic activity">
    <reaction evidence="11">
        <text>a quinone + sn-glycerol 3-phosphate = dihydroxyacetone phosphate + a quinol</text>
        <dbReference type="Rhea" id="RHEA:18977"/>
        <dbReference type="ChEBI" id="CHEBI:24646"/>
        <dbReference type="ChEBI" id="CHEBI:57597"/>
        <dbReference type="ChEBI" id="CHEBI:57642"/>
        <dbReference type="ChEBI" id="CHEBI:132124"/>
        <dbReference type="EC" id="1.1.5.3"/>
    </reaction>
</comment>
<evidence type="ECO:0000256" key="1">
    <source>
        <dbReference type="ARBA" id="ARBA00001974"/>
    </source>
</evidence>
<dbReference type="InterPro" id="IPR000447">
    <property type="entry name" value="G3P_DH_FAD-dep"/>
</dbReference>
<dbReference type="PROSITE" id="PS00977">
    <property type="entry name" value="FAD_G3PDH_1"/>
    <property type="match status" value="1"/>
</dbReference>
<evidence type="ECO:0000256" key="2">
    <source>
        <dbReference type="ARBA" id="ARBA00004173"/>
    </source>
</evidence>
<sequence>MSQLFLRYKPILISALLVSPVAIGGIYGSRQYEEFKREKEEKSNMISKDLESNKIDIFNYVNEFKALTRDQQLSRLNKINKVYENQKLNEQEKQEELIELDLVVIGGGATGTGVALDAQSRGMKVALFEKYDFSSGTSSKSTKLIHGGIRYLESAIMNLDYSELALVKEALRERSNLLNNAPHLSRPLPIVIPAYSYIDIPKFWIGCKLYDLFYPFHDIPQSHLQSKEQTYKEFPFLRPGLLSSVVYFDGQHNDARMNVAIALTAAQQGALTLNYTEVIDFIKDDNSSTTTTTNNKENSKIKGVIVRDRLTGKKYSVPCKAVVNATGPYSDSIRKLDNPNTSPIVSASSGVHIMLPGNLIPSDKGFLNPKTKDGRVLFILPFEGKTLVGTTDDPSPIIENPQPLEKDVEFILESIKEYSNPNVNLDKSQVLACWSGIRPLVKQTGVDKTSQINRSHSIRESSSGLVTIVGGKWTTYRSMAQDTVDVVASNNEIFTPRGCITSTLPLIGGEKYFNSLNQYLVKNFNLPEDIAEHLAHSYGDQAPFVAKLANENGSNKRLVEGYPYIEAEVVYGIKKEYACTAEDIIGRRTRLSFLDHDKAEVALPKIIDIMAPLLKWDKNRKDEEFKKSKDYLKTMTSK</sequence>
<evidence type="ECO:0000256" key="8">
    <source>
        <dbReference type="ARBA" id="ARBA00022946"/>
    </source>
</evidence>
<dbReference type="InterPro" id="IPR036188">
    <property type="entry name" value="FAD/NAD-bd_sf"/>
</dbReference>
<dbReference type="PANTHER" id="PTHR11985">
    <property type="entry name" value="GLYCEROL-3-PHOSPHATE DEHYDROGENASE"/>
    <property type="match status" value="1"/>
</dbReference>
<dbReference type="PRINTS" id="PR01001">
    <property type="entry name" value="FADG3PDH"/>
</dbReference>
<keyword evidence="6 11" id="KW-0285">Flavoprotein</keyword>
<comment type="subcellular location">
    <subcellularLocation>
        <location evidence="2">Mitochondrion</location>
    </subcellularLocation>
</comment>
<evidence type="ECO:0000259" key="13">
    <source>
        <dbReference type="Pfam" id="PF16901"/>
    </source>
</evidence>
<evidence type="ECO:0000259" key="12">
    <source>
        <dbReference type="Pfam" id="PF01266"/>
    </source>
</evidence>
<dbReference type="InterPro" id="IPR038299">
    <property type="entry name" value="DAO_C_sf"/>
</dbReference>
<keyword evidence="10" id="KW-0496">Mitochondrion</keyword>
<feature type="domain" description="Alpha-glycerophosphate oxidase C-terminal" evidence="13">
    <location>
        <begin position="499"/>
        <end position="621"/>
    </location>
</feature>
<keyword evidence="9 11" id="KW-0560">Oxidoreductase</keyword>
<gene>
    <name evidence="14" type="ORF">RB653_001326</name>
</gene>
<dbReference type="SUPFAM" id="SSF54373">
    <property type="entry name" value="FAD-linked reductases, C-terminal domain"/>
    <property type="match status" value="1"/>
</dbReference>
<dbReference type="EMBL" id="JAVFKY010000002">
    <property type="protein sequence ID" value="KAK5581295.1"/>
    <property type="molecule type" value="Genomic_DNA"/>
</dbReference>
<evidence type="ECO:0000256" key="6">
    <source>
        <dbReference type="ARBA" id="ARBA00022630"/>
    </source>
</evidence>
<dbReference type="Pfam" id="PF01266">
    <property type="entry name" value="DAO"/>
    <property type="match status" value="1"/>
</dbReference>
<keyword evidence="8" id="KW-0809">Transit peptide</keyword>
<evidence type="ECO:0000313" key="15">
    <source>
        <dbReference type="Proteomes" id="UP001344447"/>
    </source>
</evidence>
<dbReference type="GO" id="GO:0004368">
    <property type="term" value="F:glycerol-3-phosphate dehydrogenase (quinone) activity"/>
    <property type="evidence" value="ECO:0007669"/>
    <property type="project" value="UniProtKB-EC"/>
</dbReference>
<proteinExistence type="inferred from homology"/>
<evidence type="ECO:0000256" key="5">
    <source>
        <dbReference type="ARBA" id="ARBA00013029"/>
    </source>
</evidence>
<evidence type="ECO:0000256" key="9">
    <source>
        <dbReference type="ARBA" id="ARBA00023002"/>
    </source>
</evidence>
<comment type="pathway">
    <text evidence="3">Polyol metabolism; glycerol degradation via glycerol kinase pathway; glycerone phosphate from sn-glycerol 3-phosphate (anaerobic route): step 1/1.</text>
</comment>
<keyword evidence="15" id="KW-1185">Reference proteome</keyword>
<dbReference type="InterPro" id="IPR006076">
    <property type="entry name" value="FAD-dep_OxRdtase"/>
</dbReference>
<keyword evidence="7" id="KW-0274">FAD</keyword>
<dbReference type="Gene3D" id="1.10.8.870">
    <property type="entry name" value="Alpha-glycerophosphate oxidase, cap domain"/>
    <property type="match status" value="1"/>
</dbReference>
<accession>A0AAN7U868</accession>
<evidence type="ECO:0000256" key="11">
    <source>
        <dbReference type="RuleBase" id="RU361217"/>
    </source>
</evidence>
<evidence type="ECO:0000313" key="14">
    <source>
        <dbReference type="EMBL" id="KAK5581295.1"/>
    </source>
</evidence>
<name>A0AAN7U868_9MYCE</name>
<comment type="similarity">
    <text evidence="4 11">Belongs to the FAD-dependent glycerol-3-phosphate dehydrogenase family.</text>
</comment>
<evidence type="ECO:0000256" key="7">
    <source>
        <dbReference type="ARBA" id="ARBA00022827"/>
    </source>
</evidence>
<evidence type="ECO:0000256" key="4">
    <source>
        <dbReference type="ARBA" id="ARBA00007330"/>
    </source>
</evidence>
<dbReference type="Gene3D" id="3.30.9.10">
    <property type="entry name" value="D-Amino Acid Oxidase, subunit A, domain 2"/>
    <property type="match status" value="1"/>
</dbReference>
<evidence type="ECO:0000256" key="10">
    <source>
        <dbReference type="ARBA" id="ARBA00023128"/>
    </source>
</evidence>
<dbReference type="GO" id="GO:0005739">
    <property type="term" value="C:mitochondrion"/>
    <property type="evidence" value="ECO:0007669"/>
    <property type="project" value="UniProtKB-SubCell"/>
</dbReference>
<dbReference type="Pfam" id="PF16901">
    <property type="entry name" value="DAO_C"/>
    <property type="match status" value="1"/>
</dbReference>
<dbReference type="Proteomes" id="UP001344447">
    <property type="component" value="Unassembled WGS sequence"/>
</dbReference>
<dbReference type="PANTHER" id="PTHR11985:SF15">
    <property type="entry name" value="GLYCEROL-3-PHOSPHATE DEHYDROGENASE, MITOCHONDRIAL"/>
    <property type="match status" value="1"/>
</dbReference>
<comment type="cofactor">
    <cofactor evidence="1 11">
        <name>FAD</name>
        <dbReference type="ChEBI" id="CHEBI:57692"/>
    </cofactor>
</comment>
<feature type="domain" description="FAD dependent oxidoreductase" evidence="12">
    <location>
        <begin position="101"/>
        <end position="477"/>
    </location>
</feature>
<dbReference type="AlphaFoldDB" id="A0AAN7U868"/>
<dbReference type="PROSITE" id="PS00978">
    <property type="entry name" value="FAD_G3PDH_2"/>
    <property type="match status" value="1"/>
</dbReference>
<dbReference type="FunFam" id="1.10.8.870:FF:000004">
    <property type="entry name" value="Glycerol-3-phosphate dehydrogenase"/>
    <property type="match status" value="1"/>
</dbReference>